<protein>
    <recommendedName>
        <fullName evidence="1">FAR1 domain-containing protein</fullName>
    </recommendedName>
</protein>
<dbReference type="EMBL" id="CAMAPF010000945">
    <property type="protein sequence ID" value="CAH9127167.1"/>
    <property type="molecule type" value="Genomic_DNA"/>
</dbReference>
<proteinExistence type="predicted"/>
<name>A0AAV0EV81_9ASTE</name>
<organism evidence="2 3">
    <name type="scientific">Cuscuta epithymum</name>
    <dbReference type="NCBI Taxonomy" id="186058"/>
    <lineage>
        <taxon>Eukaryota</taxon>
        <taxon>Viridiplantae</taxon>
        <taxon>Streptophyta</taxon>
        <taxon>Embryophyta</taxon>
        <taxon>Tracheophyta</taxon>
        <taxon>Spermatophyta</taxon>
        <taxon>Magnoliopsida</taxon>
        <taxon>eudicotyledons</taxon>
        <taxon>Gunneridae</taxon>
        <taxon>Pentapetalae</taxon>
        <taxon>asterids</taxon>
        <taxon>lamiids</taxon>
        <taxon>Solanales</taxon>
        <taxon>Convolvulaceae</taxon>
        <taxon>Cuscuteae</taxon>
        <taxon>Cuscuta</taxon>
        <taxon>Cuscuta subgen. Cuscuta</taxon>
    </lineage>
</organism>
<dbReference type="Pfam" id="PF03101">
    <property type="entry name" value="FAR1"/>
    <property type="match status" value="1"/>
</dbReference>
<evidence type="ECO:0000313" key="2">
    <source>
        <dbReference type="EMBL" id="CAH9127167.1"/>
    </source>
</evidence>
<gene>
    <name evidence="2" type="ORF">CEPIT_LOCUS28104</name>
</gene>
<evidence type="ECO:0000259" key="1">
    <source>
        <dbReference type="Pfam" id="PF03101"/>
    </source>
</evidence>
<sequence>MNDDYIQNLSPNLIRKSDSVMGEFHEAPELQEPDNFISCSAINEWVPVSEEDFKPEVGREFENLELSEKFYKTYAHHVGFSVRKSTSKKVKSTGDTKYKYFVCSKQGFKEDTNKTQKTEKVQKTKLTREGCNALAGFRRTKDGKYVLFKFYEGHTHLLVTLRKHHMLKSNKGVKSVHRTLFKSFSRANIGASKAHRLIKEQVGGFQNVGCSQQDLKNFQRDIKAFIKGYDAHMFIDNFQRKREVNPSFYFAYKLEDDGRLQHVL</sequence>
<evidence type="ECO:0000313" key="3">
    <source>
        <dbReference type="Proteomes" id="UP001152523"/>
    </source>
</evidence>
<feature type="domain" description="FAR1" evidence="1">
    <location>
        <begin position="69"/>
        <end position="159"/>
    </location>
</feature>
<dbReference type="InterPro" id="IPR004330">
    <property type="entry name" value="FAR1_DNA_bnd_dom"/>
</dbReference>
<dbReference type="PANTHER" id="PTHR47718:SF18">
    <property type="entry name" value="PROTEIN FAR1-RELATED SEQUENCE 5-LIKE"/>
    <property type="match status" value="1"/>
</dbReference>
<dbReference type="Proteomes" id="UP001152523">
    <property type="component" value="Unassembled WGS sequence"/>
</dbReference>
<dbReference type="AlphaFoldDB" id="A0AAV0EV81"/>
<dbReference type="PANTHER" id="PTHR47718">
    <property type="entry name" value="OS01G0519700 PROTEIN"/>
    <property type="match status" value="1"/>
</dbReference>
<keyword evidence="3" id="KW-1185">Reference proteome</keyword>
<comment type="caution">
    <text evidence="2">The sequence shown here is derived from an EMBL/GenBank/DDBJ whole genome shotgun (WGS) entry which is preliminary data.</text>
</comment>
<reference evidence="2" key="1">
    <citation type="submission" date="2022-07" db="EMBL/GenBank/DDBJ databases">
        <authorList>
            <person name="Macas J."/>
            <person name="Novak P."/>
            <person name="Neumann P."/>
        </authorList>
    </citation>
    <scope>NUCLEOTIDE SEQUENCE</scope>
</reference>
<accession>A0AAV0EV81</accession>